<keyword evidence="7" id="KW-0812">Transmembrane</keyword>
<organism evidence="9 10">
    <name type="scientific">Trichuris muris</name>
    <name type="common">Mouse whipworm</name>
    <dbReference type="NCBI Taxonomy" id="70415"/>
    <lineage>
        <taxon>Eukaryota</taxon>
        <taxon>Metazoa</taxon>
        <taxon>Ecdysozoa</taxon>
        <taxon>Nematoda</taxon>
        <taxon>Enoplea</taxon>
        <taxon>Dorylaimia</taxon>
        <taxon>Trichinellida</taxon>
        <taxon>Trichuridae</taxon>
        <taxon>Trichuris</taxon>
    </lineage>
</organism>
<comment type="subcellular location">
    <subcellularLocation>
        <location evidence="1">Membrane</location>
        <topology evidence="1">Single-pass type I membrane protein</topology>
    </subcellularLocation>
</comment>
<dbReference type="PANTHER" id="PTHR11640:SF31">
    <property type="entry name" value="IRREGULAR CHIASM C-ROUGHEST PROTEIN-RELATED"/>
    <property type="match status" value="1"/>
</dbReference>
<evidence type="ECO:0000256" key="7">
    <source>
        <dbReference type="SAM" id="Phobius"/>
    </source>
</evidence>
<reference evidence="10" key="1">
    <citation type="submission" date="2019-12" db="UniProtKB">
        <authorList>
            <consortium name="WormBaseParasite"/>
        </authorList>
    </citation>
    <scope>IDENTIFICATION</scope>
</reference>
<dbReference type="InterPro" id="IPR036179">
    <property type="entry name" value="Ig-like_dom_sf"/>
</dbReference>
<keyword evidence="5" id="KW-0393">Immunoglobulin domain</keyword>
<name>A0A5S6Q930_TRIMR</name>
<evidence type="ECO:0000313" key="10">
    <source>
        <dbReference type="WBParaSite" id="TMUE_1000003739.1"/>
    </source>
</evidence>
<dbReference type="SUPFAM" id="SSF48726">
    <property type="entry name" value="Immunoglobulin"/>
    <property type="match status" value="2"/>
</dbReference>
<dbReference type="GO" id="GO:0005911">
    <property type="term" value="C:cell-cell junction"/>
    <property type="evidence" value="ECO:0007669"/>
    <property type="project" value="TreeGrafter"/>
</dbReference>
<dbReference type="GO" id="GO:0050839">
    <property type="term" value="F:cell adhesion molecule binding"/>
    <property type="evidence" value="ECO:0007669"/>
    <property type="project" value="TreeGrafter"/>
</dbReference>
<dbReference type="PANTHER" id="PTHR11640">
    <property type="entry name" value="NEPHRIN"/>
    <property type="match status" value="1"/>
</dbReference>
<evidence type="ECO:0000256" key="5">
    <source>
        <dbReference type="ARBA" id="ARBA00023319"/>
    </source>
</evidence>
<evidence type="ECO:0000259" key="8">
    <source>
        <dbReference type="PROSITE" id="PS50835"/>
    </source>
</evidence>
<evidence type="ECO:0000256" key="1">
    <source>
        <dbReference type="ARBA" id="ARBA00004479"/>
    </source>
</evidence>
<dbReference type="GO" id="GO:0098609">
    <property type="term" value="P:cell-cell adhesion"/>
    <property type="evidence" value="ECO:0007669"/>
    <property type="project" value="TreeGrafter"/>
</dbReference>
<evidence type="ECO:0000256" key="6">
    <source>
        <dbReference type="SAM" id="MobiDB-lite"/>
    </source>
</evidence>
<feature type="domain" description="Ig-like" evidence="8">
    <location>
        <begin position="493"/>
        <end position="582"/>
    </location>
</feature>
<keyword evidence="2 7" id="KW-0472">Membrane</keyword>
<feature type="domain" description="Ig-like" evidence="8">
    <location>
        <begin position="406"/>
        <end position="488"/>
    </location>
</feature>
<keyword evidence="3" id="KW-1015">Disulfide bond</keyword>
<dbReference type="AlphaFoldDB" id="A0A5S6Q930"/>
<keyword evidence="9" id="KW-1185">Reference proteome</keyword>
<sequence length="754" mass="84362">MSSHTEAQLAGSPNDNAGLDEPKDMDVAATLERLQKWIDTQDGTFGCLLDYIALKMEISRSGAFAIFVLLYCLVLTSRSPLAHFACQAMVTTYPISSSTEAIFGGNKVNKAKWIVYWSIHCLTSLQDYTSDPLPASSYLLKVFLMVLLFLPPIDGLGYLMEKYVEPCKCLATGKLDRRTMERAHPIIFQLFQIDPDDLNGADLPAIQQEIKRCLLVNLFDQMVPRRAVGTDMAEQSSANVVGKADLPKSSKSGVAADQANPNTSVDMPCKLFHTFCIIALLLVSTVMSQDSSIVIHTREPDEHLKGVKEVTWHEKSSYYLYCWSKDQRMHEFTFTCNNCNVEVQETITNNTVNLECRESMLGILLNVTGVDSKWHGVNITCHAVNYDDKSHDEASVKVNVIYFSAPLITQDGQSEMNGIFYTEGQARLNCEAHGNPRIMSYQWSEGGKILSHDARLIIDVEVLGHTRTVTCTAKNCEGVERFANASVSRYAPPKHVKNNFNARMRVLSLRNPNETVTMTCETVSHPKSTILWYHTEADGTEKKANCSTNEQTEKSGRLLKVTSSCALQIDQYEKSGYYACQACIWDPNVGRERICIPRNESSAVQGIVVKGPIQIVNKMDNGTHIIIEFNANPMSLALLEYWSNGLKKEKNYTQHTNPVAYKYTVVISNATEISGLRLQISAANETVEIRMRSDEEPTTLLWILVAICILLLAVVVLFCFFMNKSCFTWKKTYVTSGRNAALPGPERQTTTMYM</sequence>
<keyword evidence="7" id="KW-1133">Transmembrane helix</keyword>
<dbReference type="STRING" id="70415.A0A5S6Q930"/>
<feature type="compositionally biased region" description="Polar residues" evidence="6">
    <location>
        <begin position="1"/>
        <end position="15"/>
    </location>
</feature>
<evidence type="ECO:0000256" key="4">
    <source>
        <dbReference type="ARBA" id="ARBA00023180"/>
    </source>
</evidence>
<evidence type="ECO:0000256" key="3">
    <source>
        <dbReference type="ARBA" id="ARBA00023157"/>
    </source>
</evidence>
<evidence type="ECO:0000313" key="9">
    <source>
        <dbReference type="Proteomes" id="UP000046395"/>
    </source>
</evidence>
<proteinExistence type="predicted"/>
<dbReference type="PROSITE" id="PS50835">
    <property type="entry name" value="IG_LIKE"/>
    <property type="match status" value="2"/>
</dbReference>
<dbReference type="WBParaSite" id="TMUE_1000003739.1">
    <property type="protein sequence ID" value="TMUE_1000003739.1"/>
    <property type="gene ID" value="WBGene00290790"/>
</dbReference>
<dbReference type="Proteomes" id="UP000046395">
    <property type="component" value="Unassembled WGS sequence"/>
</dbReference>
<accession>A0A5S6Q930</accession>
<protein>
    <submittedName>
        <fullName evidence="10">Ig-like domain-containing protein</fullName>
    </submittedName>
</protein>
<feature type="region of interest" description="Disordered" evidence="6">
    <location>
        <begin position="1"/>
        <end position="22"/>
    </location>
</feature>
<dbReference type="InterPro" id="IPR051275">
    <property type="entry name" value="Cell_adhesion_signaling"/>
</dbReference>
<dbReference type="Gene3D" id="2.60.40.10">
    <property type="entry name" value="Immunoglobulins"/>
    <property type="match status" value="2"/>
</dbReference>
<keyword evidence="4" id="KW-0325">Glycoprotein</keyword>
<dbReference type="InterPro" id="IPR007110">
    <property type="entry name" value="Ig-like_dom"/>
</dbReference>
<dbReference type="GO" id="GO:0005886">
    <property type="term" value="C:plasma membrane"/>
    <property type="evidence" value="ECO:0007669"/>
    <property type="project" value="TreeGrafter"/>
</dbReference>
<evidence type="ECO:0000256" key="2">
    <source>
        <dbReference type="ARBA" id="ARBA00023136"/>
    </source>
</evidence>
<dbReference type="InterPro" id="IPR013783">
    <property type="entry name" value="Ig-like_fold"/>
</dbReference>
<feature type="transmembrane region" description="Helical" evidence="7">
    <location>
        <begin position="700"/>
        <end position="721"/>
    </location>
</feature>